<organism evidence="1">
    <name type="scientific">marine metagenome</name>
    <dbReference type="NCBI Taxonomy" id="408172"/>
    <lineage>
        <taxon>unclassified sequences</taxon>
        <taxon>metagenomes</taxon>
        <taxon>ecological metagenomes</taxon>
    </lineage>
</organism>
<gene>
    <name evidence="1" type="ORF">METZ01_LOCUS113169</name>
</gene>
<reference evidence="1" key="1">
    <citation type="submission" date="2018-05" db="EMBL/GenBank/DDBJ databases">
        <authorList>
            <person name="Lanie J.A."/>
            <person name="Ng W.-L."/>
            <person name="Kazmierczak K.M."/>
            <person name="Andrzejewski T.M."/>
            <person name="Davidsen T.M."/>
            <person name="Wayne K.J."/>
            <person name="Tettelin H."/>
            <person name="Glass J.I."/>
            <person name="Rusch D."/>
            <person name="Podicherti R."/>
            <person name="Tsui H.-C.T."/>
            <person name="Winkler M.E."/>
        </authorList>
    </citation>
    <scope>NUCLEOTIDE SEQUENCE</scope>
</reference>
<proteinExistence type="predicted"/>
<sequence>MFKSFLKTIADVSYFKSCTPDGISQAAVKDQSIFLLMVGNAILANTKPNQPDPDTPSARFNDFLRYLGSDLWSTDEGAKQYKYEQFIEYIKVREAELENGRQRLKYTPGGQEI</sequence>
<evidence type="ECO:0000313" key="1">
    <source>
        <dbReference type="EMBL" id="SVA60315.1"/>
    </source>
</evidence>
<dbReference type="AlphaFoldDB" id="A0A381X6D9"/>
<dbReference type="EMBL" id="UINC01014081">
    <property type="protein sequence ID" value="SVA60315.1"/>
    <property type="molecule type" value="Genomic_DNA"/>
</dbReference>
<accession>A0A381X6D9</accession>
<name>A0A381X6D9_9ZZZZ</name>
<protein>
    <submittedName>
        <fullName evidence="1">Uncharacterized protein</fullName>
    </submittedName>
</protein>